<evidence type="ECO:0000313" key="3">
    <source>
        <dbReference type="EMBL" id="TCN64707.1"/>
    </source>
</evidence>
<reference evidence="3 4" key="1">
    <citation type="submission" date="2019-03" db="EMBL/GenBank/DDBJ databases">
        <title>Genomic Encyclopedia of Archaeal and Bacterial Type Strains, Phase II (KMG-II): from individual species to whole genera.</title>
        <authorList>
            <person name="Goeker M."/>
        </authorList>
    </citation>
    <scope>NUCLEOTIDE SEQUENCE [LARGE SCALE GENOMIC DNA]</scope>
    <source>
        <strain evidence="3 4">RL-C</strain>
    </source>
</reference>
<gene>
    <name evidence="3" type="ORF">CLV25_11234</name>
</gene>
<accession>A0A4R2EAA7</accession>
<dbReference type="CDD" id="cd11313">
    <property type="entry name" value="AmyAc_arch_bac_AmyA"/>
    <property type="match status" value="1"/>
</dbReference>
<feature type="domain" description="Glycosyl hydrolase family 13 catalytic" evidence="2">
    <location>
        <begin position="42"/>
        <end position="358"/>
    </location>
</feature>
<evidence type="ECO:0000256" key="1">
    <source>
        <dbReference type="SAM" id="SignalP"/>
    </source>
</evidence>
<keyword evidence="1" id="KW-0732">Signal</keyword>
<proteinExistence type="predicted"/>
<sequence>MKRFITSALALIVAATSFGQPKQSPQATIKHVDWAKNAVIYEVNTRQYTPEGTFKAMQAHLPRLKQLGVDILWFMPIHKIGVKDRKGELGSYYSIQDYKSINPEFGNMDDFKATVKEAHKLGFKVIIDWVANHTSRDSKWLIEHPEWFVKDKDGNVLAPFDWSDVAKLDYTSKEMRAAMVDAMKFWLTEANIDGFRCDVAGEVPTDFWDDARRELDKVKPVFMLAEAEKPELTLKAFDMDYAWNLHHIMNQIAQGKQDVSAISGYFKKQDSLYTKSAIRMSFTSNHDENTWNGTEFERMGPAAKTFAALCYMMPGMPLIYNGQEVAFNRRLEFFKKDSIAWKDDAAYTTFYQKLNQLRKANKALWSGDNRNVSYKVDPKGNTLIIERTKEQNRVVALFNMSGKEVQMATPSSAKKEYLSGKTYKPNTKVTLKPWEFLIFVK</sequence>
<dbReference type="SUPFAM" id="SSF51011">
    <property type="entry name" value="Glycosyl hydrolase domain"/>
    <property type="match status" value="1"/>
</dbReference>
<dbReference type="SUPFAM" id="SSF51445">
    <property type="entry name" value="(Trans)glycosidases"/>
    <property type="match status" value="1"/>
</dbReference>
<evidence type="ECO:0000313" key="4">
    <source>
        <dbReference type="Proteomes" id="UP000294830"/>
    </source>
</evidence>
<dbReference type="OrthoDB" id="9805159at2"/>
<feature type="signal peptide" evidence="1">
    <location>
        <begin position="1"/>
        <end position="19"/>
    </location>
</feature>
<dbReference type="InterPro" id="IPR013780">
    <property type="entry name" value="Glyco_hydro_b"/>
</dbReference>
<dbReference type="PANTHER" id="PTHR47786">
    <property type="entry name" value="ALPHA-1,4-GLUCAN:MALTOSE-1-PHOSPHATE MALTOSYLTRANSFERASE"/>
    <property type="match status" value="1"/>
</dbReference>
<feature type="chain" id="PRO_5020509867" evidence="1">
    <location>
        <begin position="20"/>
        <end position="441"/>
    </location>
</feature>
<keyword evidence="3" id="KW-0378">Hydrolase</keyword>
<dbReference type="Gene3D" id="3.20.20.80">
    <property type="entry name" value="Glycosidases"/>
    <property type="match status" value="1"/>
</dbReference>
<dbReference type="InterPro" id="IPR017853">
    <property type="entry name" value="GH"/>
</dbReference>
<dbReference type="PANTHER" id="PTHR47786:SF2">
    <property type="entry name" value="GLYCOSYL HYDROLASE FAMILY 13 CATALYTIC DOMAIN-CONTAINING PROTEIN"/>
    <property type="match status" value="1"/>
</dbReference>
<name>A0A4R2EAA7_9BACT</name>
<dbReference type="AlphaFoldDB" id="A0A4R2EAA7"/>
<dbReference type="Pfam" id="PF00128">
    <property type="entry name" value="Alpha-amylase"/>
    <property type="match status" value="2"/>
</dbReference>
<keyword evidence="3" id="KW-0326">Glycosidase</keyword>
<organism evidence="3 4">
    <name type="scientific">Acetobacteroides hydrogenigenes</name>
    <dbReference type="NCBI Taxonomy" id="979970"/>
    <lineage>
        <taxon>Bacteria</taxon>
        <taxon>Pseudomonadati</taxon>
        <taxon>Bacteroidota</taxon>
        <taxon>Bacteroidia</taxon>
        <taxon>Bacteroidales</taxon>
        <taxon>Rikenellaceae</taxon>
        <taxon>Acetobacteroides</taxon>
    </lineage>
</organism>
<dbReference type="Proteomes" id="UP000294830">
    <property type="component" value="Unassembled WGS sequence"/>
</dbReference>
<dbReference type="EMBL" id="SLWB01000012">
    <property type="protein sequence ID" value="TCN64707.1"/>
    <property type="molecule type" value="Genomic_DNA"/>
</dbReference>
<dbReference type="InterPro" id="IPR006047">
    <property type="entry name" value="GH13_cat_dom"/>
</dbReference>
<dbReference type="GO" id="GO:0016798">
    <property type="term" value="F:hydrolase activity, acting on glycosyl bonds"/>
    <property type="evidence" value="ECO:0007669"/>
    <property type="project" value="UniProtKB-KW"/>
</dbReference>
<keyword evidence="4" id="KW-1185">Reference proteome</keyword>
<comment type="caution">
    <text evidence="3">The sequence shown here is derived from an EMBL/GenBank/DDBJ whole genome shotgun (WGS) entry which is preliminary data.</text>
</comment>
<dbReference type="Gene3D" id="2.60.40.1180">
    <property type="entry name" value="Golgi alpha-mannosidase II"/>
    <property type="match status" value="1"/>
</dbReference>
<evidence type="ECO:0000259" key="2">
    <source>
        <dbReference type="SMART" id="SM00642"/>
    </source>
</evidence>
<dbReference type="RefSeq" id="WP_131839852.1">
    <property type="nucleotide sequence ID" value="NZ_SLWB01000012.1"/>
</dbReference>
<dbReference type="GO" id="GO:0005975">
    <property type="term" value="P:carbohydrate metabolic process"/>
    <property type="evidence" value="ECO:0007669"/>
    <property type="project" value="InterPro"/>
</dbReference>
<dbReference type="SMART" id="SM00642">
    <property type="entry name" value="Aamy"/>
    <property type="match status" value="1"/>
</dbReference>
<protein>
    <submittedName>
        <fullName evidence="3">Glycosidase</fullName>
    </submittedName>
</protein>